<feature type="domain" description="CxC2-like cysteine cluster KDZ transposase-associated" evidence="2">
    <location>
        <begin position="233"/>
        <end position="315"/>
    </location>
</feature>
<dbReference type="Pfam" id="PF18803">
    <property type="entry name" value="CxC2"/>
    <property type="match status" value="1"/>
</dbReference>
<dbReference type="Proteomes" id="UP000719766">
    <property type="component" value="Unassembled WGS sequence"/>
</dbReference>
<gene>
    <name evidence="3" type="ORF">HD556DRAFT_1434628</name>
</gene>
<dbReference type="EMBL" id="JABBWE010000088">
    <property type="protein sequence ID" value="KAG1786737.1"/>
    <property type="molecule type" value="Genomic_DNA"/>
</dbReference>
<dbReference type="AlphaFoldDB" id="A0A9P7DC15"/>
<dbReference type="InterPro" id="IPR040521">
    <property type="entry name" value="KDZ"/>
</dbReference>
<feature type="region of interest" description="Disordered" evidence="1">
    <location>
        <begin position="193"/>
        <end position="226"/>
    </location>
</feature>
<comment type="caution">
    <text evidence="3">The sequence shown here is derived from an EMBL/GenBank/DDBJ whole genome shotgun (WGS) entry which is preliminary data.</text>
</comment>
<evidence type="ECO:0000313" key="4">
    <source>
        <dbReference type="Proteomes" id="UP000719766"/>
    </source>
</evidence>
<dbReference type="PANTHER" id="PTHR33096:SF1">
    <property type="entry name" value="CXC1-LIKE CYSTEINE CLUSTER ASSOCIATED WITH KDZ TRANSPOSASES DOMAIN-CONTAINING PROTEIN"/>
    <property type="match status" value="1"/>
</dbReference>
<dbReference type="InterPro" id="IPR041457">
    <property type="entry name" value="CxC2_KDZ-assoc"/>
</dbReference>
<dbReference type="Pfam" id="PF18758">
    <property type="entry name" value="KDZ"/>
    <property type="match status" value="1"/>
</dbReference>
<evidence type="ECO:0000259" key="2">
    <source>
        <dbReference type="Pfam" id="PF18803"/>
    </source>
</evidence>
<protein>
    <recommendedName>
        <fullName evidence="2">CxC2-like cysteine cluster KDZ transposase-associated domain-containing protein</fullName>
    </recommendedName>
</protein>
<proteinExistence type="predicted"/>
<dbReference type="PANTHER" id="PTHR33096">
    <property type="entry name" value="CXC2 DOMAIN-CONTAINING PROTEIN"/>
    <property type="match status" value="1"/>
</dbReference>
<accession>A0A9P7DC15</accession>
<evidence type="ECO:0000256" key="1">
    <source>
        <dbReference type="SAM" id="MobiDB-lite"/>
    </source>
</evidence>
<name>A0A9P7DC15_9AGAM</name>
<dbReference type="SUPFAM" id="SSF57845">
    <property type="entry name" value="B-box zinc-binding domain"/>
    <property type="match status" value="1"/>
</dbReference>
<dbReference type="OrthoDB" id="2635324at2759"/>
<reference evidence="3" key="1">
    <citation type="journal article" date="2020" name="New Phytol.">
        <title>Comparative genomics reveals dynamic genome evolution in host specialist ectomycorrhizal fungi.</title>
        <authorList>
            <person name="Lofgren L.A."/>
            <person name="Nguyen N.H."/>
            <person name="Vilgalys R."/>
            <person name="Ruytinx J."/>
            <person name="Liao H.L."/>
            <person name="Branco S."/>
            <person name="Kuo A."/>
            <person name="LaButti K."/>
            <person name="Lipzen A."/>
            <person name="Andreopoulos W."/>
            <person name="Pangilinan J."/>
            <person name="Riley R."/>
            <person name="Hundley H."/>
            <person name="Na H."/>
            <person name="Barry K."/>
            <person name="Grigoriev I.V."/>
            <person name="Stajich J.E."/>
            <person name="Kennedy P.G."/>
        </authorList>
    </citation>
    <scope>NUCLEOTIDE SEQUENCE</scope>
    <source>
        <strain evidence="3">S12</strain>
    </source>
</reference>
<organism evidence="3 4">
    <name type="scientific">Suillus plorans</name>
    <dbReference type="NCBI Taxonomy" id="116603"/>
    <lineage>
        <taxon>Eukaryota</taxon>
        <taxon>Fungi</taxon>
        <taxon>Dikarya</taxon>
        <taxon>Basidiomycota</taxon>
        <taxon>Agaricomycotina</taxon>
        <taxon>Agaricomycetes</taxon>
        <taxon>Agaricomycetidae</taxon>
        <taxon>Boletales</taxon>
        <taxon>Suillineae</taxon>
        <taxon>Suillaceae</taxon>
        <taxon>Suillus</taxon>
    </lineage>
</organism>
<dbReference type="GeneID" id="64599113"/>
<sequence length="960" mass="108469">MGGSKLQEWTPKCKYAVVEWQRTYRTRKVVGKWVERPIISRSVPATPTKSPSKQESYGMLYHGGDDFSGDLGDHMVTPLHLPKSLSQNDYIRQWVPKTKAYLDILLEREVPSDRSCIICGTDGVYKCHGCFGEPLFCTSCCRTQHQRLPFHRVSQWTGSFFEESCLVKSGMVIWLGHGGNACPWDDDVGESALFTTGEGDSDDTDAESTLNEPNAEQSTKEAHDLPTGVPFIKNNKAMTTIIDKSGVHTHIVKYCTCPEADAADIQLFNMGLFLASFIEPKTAFTFDVLNDFLLDNLECGTSAMNYYSKLRRMTTSIFPHLVPDRYRELMRVARQWRKLKLLKWNGFGHEEKEVGPGDLALFCPACPQPGINVTLPAGGTAEDIDANNGSGRETPSWLYTRSLVMDGNFKAEHLHATNPADEVSLMDGRGFMVGDALYKEHLAIAKDAVQHSECNNHRAVNLANASRHRLEATGIGGCACARHGCFVPHAMVDFQKGERQMNMDHALCEALKLNAEGIHRVLTFYDVNCQYHKHLQDRIADSPLLKMHDELEITPGIGLWHVHGHQDSCYVRYASNFIQGAARIDGEIMETLWAPLNIISPAARGMGTPHRKECLDYQMNDCNFMKMIRMSKSLCRKYKEAMKGVADSNMAFERLDESADADKVKDWEAQERLAHERWRHDPTAMDIYEVQLRKAPTRKQQELRLLTVQGRRPGEARRRGAATWLTEGLAIEEAQVSLQMDVRKLGHRATDTQRLAIGRRRDTLQRDIDRWMAAGAIILGEDLGDNDMQIMQPDLLILQEDVEEDMDAELRVFEPEKGVIPLPSNLGLEKCAALGIADIADQELTLWQGQANDALHHIRVHLADKAVIFQKTVRVAKSQALSTRAWAQVHSVDRAVSINASIYSKCRSQLCRLGADDALLKRYQPLTREHLKRNNVLAWFCDWLNEFYRVHWLHAKAMRD</sequence>
<dbReference type="RefSeq" id="XP_041154146.1">
    <property type="nucleotide sequence ID" value="XM_041305349.1"/>
</dbReference>
<keyword evidence="4" id="KW-1185">Reference proteome</keyword>
<evidence type="ECO:0000313" key="3">
    <source>
        <dbReference type="EMBL" id="KAG1786737.1"/>
    </source>
</evidence>
<feature type="compositionally biased region" description="Polar residues" evidence="1">
    <location>
        <begin position="207"/>
        <end position="217"/>
    </location>
</feature>